<protein>
    <submittedName>
        <fullName evidence="1">Phage tail assembly chaperone protein, E, or 41 or 14</fullName>
    </submittedName>
</protein>
<dbReference type="Pfam" id="PF10109">
    <property type="entry name" value="Phage_TAC_7"/>
    <property type="match status" value="1"/>
</dbReference>
<evidence type="ECO:0000313" key="2">
    <source>
        <dbReference type="Proteomes" id="UP000198525"/>
    </source>
</evidence>
<dbReference type="RefSeq" id="WP_089688002.1">
    <property type="nucleotide sequence ID" value="NZ_FNES01000014.1"/>
</dbReference>
<proteinExistence type="predicted"/>
<keyword evidence="2" id="KW-1185">Reference proteome</keyword>
<reference evidence="1 2" key="1">
    <citation type="submission" date="2016-10" db="EMBL/GenBank/DDBJ databases">
        <authorList>
            <person name="de Groot N.N."/>
        </authorList>
    </citation>
    <scope>NUCLEOTIDE SEQUENCE [LARGE SCALE GENOMIC DNA]</scope>
    <source>
        <strain evidence="1 2">CGMCC 1.6133</strain>
    </source>
</reference>
<dbReference type="Proteomes" id="UP000198525">
    <property type="component" value="Unassembled WGS sequence"/>
</dbReference>
<dbReference type="AlphaFoldDB" id="A0A1G9AZL3"/>
<name>A0A1G9AZL3_9GAMM</name>
<dbReference type="OrthoDB" id="7031200at2"/>
<dbReference type="InterPro" id="IPR019289">
    <property type="entry name" value="Phage_tail_E/E"/>
</dbReference>
<evidence type="ECO:0000313" key="1">
    <source>
        <dbReference type="EMBL" id="SDK32140.1"/>
    </source>
</evidence>
<dbReference type="EMBL" id="FNES01000014">
    <property type="protein sequence ID" value="SDK32140.1"/>
    <property type="molecule type" value="Genomic_DNA"/>
</dbReference>
<sequence length="101" mass="10682">MSDDTVIQLKHPITYQGDKYEGGGTRELTELRLPARIKAKHLRAMDEAKGEIGKALAMVRAMTGLPHDAIDELDAEDVAAVTEALAAPLSGLPATGPTSSD</sequence>
<organism evidence="1 2">
    <name type="scientific">Billgrantia gudaonensis</name>
    <dbReference type="NCBI Taxonomy" id="376427"/>
    <lineage>
        <taxon>Bacteria</taxon>
        <taxon>Pseudomonadati</taxon>
        <taxon>Pseudomonadota</taxon>
        <taxon>Gammaproteobacteria</taxon>
        <taxon>Oceanospirillales</taxon>
        <taxon>Halomonadaceae</taxon>
        <taxon>Billgrantia</taxon>
    </lineage>
</organism>
<accession>A0A1G9AZL3</accession>
<dbReference type="STRING" id="376427.SAMN04487954_114125"/>
<gene>
    <name evidence="1" type="ORF">SAMN04487954_114125</name>
</gene>